<keyword evidence="2" id="KW-1185">Reference proteome</keyword>
<organism evidence="1 2">
    <name type="scientific">Luteibacter rhizovicinus</name>
    <dbReference type="NCBI Taxonomy" id="242606"/>
    <lineage>
        <taxon>Bacteria</taxon>
        <taxon>Pseudomonadati</taxon>
        <taxon>Pseudomonadota</taxon>
        <taxon>Gammaproteobacteria</taxon>
        <taxon>Lysobacterales</taxon>
        <taxon>Rhodanobacteraceae</taxon>
        <taxon>Luteibacter</taxon>
    </lineage>
</organism>
<dbReference type="EMBL" id="SMCS01000005">
    <property type="protein sequence ID" value="TCV93183.1"/>
    <property type="molecule type" value="Genomic_DNA"/>
</dbReference>
<dbReference type="RefSeq" id="WP_279389033.1">
    <property type="nucleotide sequence ID" value="NZ_SMCS01000005.1"/>
</dbReference>
<sequence>MKKLMLAASVLMLSVVLSGCVVVAPRGGYYHHGYWDHGYGWRR</sequence>
<accession>A0A4R3YQI0</accession>
<gene>
    <name evidence="1" type="ORF">EC912_10543</name>
</gene>
<reference evidence="1 2" key="1">
    <citation type="submission" date="2019-03" db="EMBL/GenBank/DDBJ databases">
        <title>Above-ground endophytic microbial communities from plants in different locations in the United States.</title>
        <authorList>
            <person name="Frank C."/>
        </authorList>
    </citation>
    <scope>NUCLEOTIDE SEQUENCE [LARGE SCALE GENOMIC DNA]</scope>
    <source>
        <strain evidence="1 2">LP_13_YM</strain>
    </source>
</reference>
<comment type="caution">
    <text evidence="1">The sequence shown here is derived from an EMBL/GenBank/DDBJ whole genome shotgun (WGS) entry which is preliminary data.</text>
</comment>
<name>A0A4R3YQI0_9GAMM</name>
<dbReference type="AlphaFoldDB" id="A0A4R3YQI0"/>
<evidence type="ECO:0000313" key="1">
    <source>
        <dbReference type="EMBL" id="TCV93183.1"/>
    </source>
</evidence>
<evidence type="ECO:0000313" key="2">
    <source>
        <dbReference type="Proteomes" id="UP000295645"/>
    </source>
</evidence>
<dbReference type="Proteomes" id="UP000295645">
    <property type="component" value="Unassembled WGS sequence"/>
</dbReference>
<protein>
    <recommendedName>
        <fullName evidence="3">Lipoprotein</fullName>
    </recommendedName>
</protein>
<dbReference type="PROSITE" id="PS51257">
    <property type="entry name" value="PROKAR_LIPOPROTEIN"/>
    <property type="match status" value="1"/>
</dbReference>
<proteinExistence type="predicted"/>
<evidence type="ECO:0008006" key="3">
    <source>
        <dbReference type="Google" id="ProtNLM"/>
    </source>
</evidence>